<dbReference type="Pfam" id="PF00067">
    <property type="entry name" value="p450"/>
    <property type="match status" value="1"/>
</dbReference>
<evidence type="ECO:0000256" key="7">
    <source>
        <dbReference type="ARBA" id="ARBA00023002"/>
    </source>
</evidence>
<evidence type="ECO:0000256" key="12">
    <source>
        <dbReference type="RuleBase" id="RU000461"/>
    </source>
</evidence>
<keyword evidence="3 11" id="KW-0349">Heme</keyword>
<evidence type="ECO:0000256" key="11">
    <source>
        <dbReference type="PIRSR" id="PIRSR602401-1"/>
    </source>
</evidence>
<dbReference type="InterPro" id="IPR001128">
    <property type="entry name" value="Cyt_P450"/>
</dbReference>
<comment type="similarity">
    <text evidence="2 12">Belongs to the cytochrome P450 family.</text>
</comment>
<dbReference type="EMBL" id="CM004392">
    <property type="protein sequence ID" value="OAY48303.1"/>
    <property type="molecule type" value="Genomic_DNA"/>
</dbReference>
<evidence type="ECO:0000256" key="2">
    <source>
        <dbReference type="ARBA" id="ARBA00010617"/>
    </source>
</evidence>
<evidence type="ECO:0000256" key="13">
    <source>
        <dbReference type="SAM" id="Phobius"/>
    </source>
</evidence>
<keyword evidence="15" id="KW-1185">Reference proteome</keyword>
<feature type="transmembrane region" description="Helical" evidence="13">
    <location>
        <begin position="6"/>
        <end position="29"/>
    </location>
</feature>
<dbReference type="GO" id="GO:0005506">
    <property type="term" value="F:iron ion binding"/>
    <property type="evidence" value="ECO:0007669"/>
    <property type="project" value="InterPro"/>
</dbReference>
<dbReference type="OrthoDB" id="1470350at2759"/>
<evidence type="ECO:0008006" key="16">
    <source>
        <dbReference type="Google" id="ProtNLM"/>
    </source>
</evidence>
<evidence type="ECO:0000256" key="10">
    <source>
        <dbReference type="ARBA" id="ARBA00023136"/>
    </source>
</evidence>
<dbReference type="GO" id="GO:0016705">
    <property type="term" value="F:oxidoreductase activity, acting on paired donors, with incorporation or reduction of molecular oxygen"/>
    <property type="evidence" value="ECO:0007669"/>
    <property type="project" value="InterPro"/>
</dbReference>
<gene>
    <name evidence="14" type="ORF">MANES_06G148300v8</name>
</gene>
<dbReference type="PANTHER" id="PTHR24282">
    <property type="entry name" value="CYTOCHROME P450 FAMILY MEMBER"/>
    <property type="match status" value="1"/>
</dbReference>
<comment type="subcellular location">
    <subcellularLocation>
        <location evidence="1">Membrane</location>
        <topology evidence="1">Single-pass membrane protein</topology>
    </subcellularLocation>
</comment>
<comment type="caution">
    <text evidence="14">The sequence shown here is derived from an EMBL/GenBank/DDBJ whole genome shotgun (WGS) entry which is preliminary data.</text>
</comment>
<sequence>MEFFHLFKLIFSGVFLYLLFRLLISFWISPARTYMKLKKNGFGGPTPSFPLGNIEEMKKIRRSSFAAASSGPLAVSNDIHSTVFPYFAQWQKSHGKVFIYWLGTEPFLYIADPEFLKRMSTGVMGKSWGKPNVFKHDRKPMFGNGLVMVEGDDWVRHRHIITPALSQASVKAMASLMAESTTKMLDKWTSLIHSGCQEVDVEREIIATAGEIIAKTSFGIGYENGRQVFEKLRAMQFTLFKTNRYVGVPFSSFLCPKQTLEAKNLGKEIDDLLMTIITDRRNSKGGCPQKDLLGLLLEENHEEGRLGKTLTARELVDECKTFFFGGHETTALALSWTLLLLAAHPEWQDRLREEIRQVTGDTDIDFSMLAGLKKMGWVMNEVLRLYSPAPNVQRQTREDITVNNLTIPEGTNVWIDVVGMHHDPDLWGQDVYEFKPERFDNDLFGGCNHKMGFLPFGFGGRMCIGRHLTIMEYKVVLSLILTRFCFSLSPNYSHSPSVMLSLRPSLGLPLIVKPL</sequence>
<evidence type="ECO:0000256" key="8">
    <source>
        <dbReference type="ARBA" id="ARBA00023004"/>
    </source>
</evidence>
<dbReference type="InterPro" id="IPR050665">
    <property type="entry name" value="Cytochrome_P450_Monooxygen"/>
</dbReference>
<dbReference type="GO" id="GO:0016020">
    <property type="term" value="C:membrane"/>
    <property type="evidence" value="ECO:0007669"/>
    <property type="project" value="UniProtKB-SubCell"/>
</dbReference>
<dbReference type="PANTHER" id="PTHR24282:SF15">
    <property type="entry name" value="CYTOCHROME P450, FAMILY 715, SUBFAMILY A, POLYPEPTIDE 1"/>
    <property type="match status" value="1"/>
</dbReference>
<feature type="binding site" description="axial binding residue" evidence="11">
    <location>
        <position position="463"/>
    </location>
    <ligand>
        <name>heme</name>
        <dbReference type="ChEBI" id="CHEBI:30413"/>
    </ligand>
    <ligandPart>
        <name>Fe</name>
        <dbReference type="ChEBI" id="CHEBI:18248"/>
    </ligandPart>
</feature>
<evidence type="ECO:0000256" key="5">
    <source>
        <dbReference type="ARBA" id="ARBA00022723"/>
    </source>
</evidence>
<dbReference type="InterPro" id="IPR002401">
    <property type="entry name" value="Cyt_P450_E_grp-I"/>
</dbReference>
<keyword evidence="10 13" id="KW-0472">Membrane</keyword>
<dbReference type="Gramene" id="Manes.06G148300.1.v8.1">
    <property type="protein sequence ID" value="Manes.06G148300.1.v8.1.CDS"/>
    <property type="gene ID" value="Manes.06G148300.v8.1"/>
</dbReference>
<keyword evidence="5 11" id="KW-0479">Metal-binding</keyword>
<protein>
    <recommendedName>
        <fullName evidence="16">Cytokinin hydroxylase</fullName>
    </recommendedName>
</protein>
<accession>A0A2C9VR32</accession>
<organism evidence="14 15">
    <name type="scientific">Manihot esculenta</name>
    <name type="common">Cassava</name>
    <name type="synonym">Jatropha manihot</name>
    <dbReference type="NCBI Taxonomy" id="3983"/>
    <lineage>
        <taxon>Eukaryota</taxon>
        <taxon>Viridiplantae</taxon>
        <taxon>Streptophyta</taxon>
        <taxon>Embryophyta</taxon>
        <taxon>Tracheophyta</taxon>
        <taxon>Spermatophyta</taxon>
        <taxon>Magnoliopsida</taxon>
        <taxon>eudicotyledons</taxon>
        <taxon>Gunneridae</taxon>
        <taxon>Pentapetalae</taxon>
        <taxon>rosids</taxon>
        <taxon>fabids</taxon>
        <taxon>Malpighiales</taxon>
        <taxon>Euphorbiaceae</taxon>
        <taxon>Crotonoideae</taxon>
        <taxon>Manihoteae</taxon>
        <taxon>Manihot</taxon>
    </lineage>
</organism>
<dbReference type="Proteomes" id="UP000091857">
    <property type="component" value="Chromosome 6"/>
</dbReference>
<dbReference type="AlphaFoldDB" id="A0A2C9VR32"/>
<comment type="cofactor">
    <cofactor evidence="11">
        <name>heme</name>
        <dbReference type="ChEBI" id="CHEBI:30413"/>
    </cofactor>
</comment>
<proteinExistence type="inferred from homology"/>
<dbReference type="Gene3D" id="1.10.630.10">
    <property type="entry name" value="Cytochrome P450"/>
    <property type="match status" value="1"/>
</dbReference>
<dbReference type="PROSITE" id="PS00086">
    <property type="entry name" value="CYTOCHROME_P450"/>
    <property type="match status" value="1"/>
</dbReference>
<dbReference type="InterPro" id="IPR017972">
    <property type="entry name" value="Cyt_P450_CS"/>
</dbReference>
<evidence type="ECO:0000256" key="6">
    <source>
        <dbReference type="ARBA" id="ARBA00022989"/>
    </source>
</evidence>
<evidence type="ECO:0000256" key="3">
    <source>
        <dbReference type="ARBA" id="ARBA00022617"/>
    </source>
</evidence>
<evidence type="ECO:0000313" key="14">
    <source>
        <dbReference type="EMBL" id="OAY48303.1"/>
    </source>
</evidence>
<keyword evidence="7 12" id="KW-0560">Oxidoreductase</keyword>
<evidence type="ECO:0000256" key="4">
    <source>
        <dbReference type="ARBA" id="ARBA00022692"/>
    </source>
</evidence>
<dbReference type="GO" id="GO:0004497">
    <property type="term" value="F:monooxygenase activity"/>
    <property type="evidence" value="ECO:0000318"/>
    <property type="project" value="GO_Central"/>
</dbReference>
<dbReference type="SUPFAM" id="SSF48264">
    <property type="entry name" value="Cytochrome P450"/>
    <property type="match status" value="1"/>
</dbReference>
<keyword evidence="4 13" id="KW-0812">Transmembrane</keyword>
<name>A0A2C9VR32_MANES</name>
<dbReference type="GO" id="GO:0020037">
    <property type="term" value="F:heme binding"/>
    <property type="evidence" value="ECO:0007669"/>
    <property type="project" value="InterPro"/>
</dbReference>
<reference evidence="15" key="1">
    <citation type="journal article" date="2016" name="Nat. Biotechnol.">
        <title>Sequencing wild and cultivated cassava and related species reveals extensive interspecific hybridization and genetic diversity.</title>
        <authorList>
            <person name="Bredeson J.V."/>
            <person name="Lyons J.B."/>
            <person name="Prochnik S.E."/>
            <person name="Wu G.A."/>
            <person name="Ha C.M."/>
            <person name="Edsinger-Gonzales E."/>
            <person name="Grimwood J."/>
            <person name="Schmutz J."/>
            <person name="Rabbi I.Y."/>
            <person name="Egesi C."/>
            <person name="Nauluvula P."/>
            <person name="Lebot V."/>
            <person name="Ndunguru J."/>
            <person name="Mkamilo G."/>
            <person name="Bart R.S."/>
            <person name="Setter T.L."/>
            <person name="Gleadow R.M."/>
            <person name="Kulakow P."/>
            <person name="Ferguson M.E."/>
            <person name="Rounsley S."/>
            <person name="Rokhsar D.S."/>
        </authorList>
    </citation>
    <scope>NUCLEOTIDE SEQUENCE [LARGE SCALE GENOMIC DNA]</scope>
    <source>
        <strain evidence="15">cv. AM560-2</strain>
    </source>
</reference>
<dbReference type="InterPro" id="IPR036396">
    <property type="entry name" value="Cyt_P450_sf"/>
</dbReference>
<evidence type="ECO:0000256" key="9">
    <source>
        <dbReference type="ARBA" id="ARBA00023033"/>
    </source>
</evidence>
<dbReference type="PRINTS" id="PR00385">
    <property type="entry name" value="P450"/>
</dbReference>
<keyword evidence="8 11" id="KW-0408">Iron</keyword>
<evidence type="ECO:0000256" key="1">
    <source>
        <dbReference type="ARBA" id="ARBA00004167"/>
    </source>
</evidence>
<dbReference type="PRINTS" id="PR00463">
    <property type="entry name" value="EP450I"/>
</dbReference>
<keyword evidence="6 13" id="KW-1133">Transmembrane helix</keyword>
<keyword evidence="9 12" id="KW-0503">Monooxygenase</keyword>
<evidence type="ECO:0000313" key="15">
    <source>
        <dbReference type="Proteomes" id="UP000091857"/>
    </source>
</evidence>